<evidence type="ECO:0000256" key="9">
    <source>
        <dbReference type="ARBA" id="ARBA00022884"/>
    </source>
</evidence>
<dbReference type="InterPro" id="IPR006195">
    <property type="entry name" value="aa-tRNA-synth_II"/>
</dbReference>
<dbReference type="InterPro" id="IPR047246">
    <property type="entry name" value="ThrRS_anticodon"/>
</dbReference>
<dbReference type="PRINTS" id="PR01047">
    <property type="entry name" value="TRNASYNTHTHR"/>
</dbReference>
<dbReference type="InterPro" id="IPR033728">
    <property type="entry name" value="ThrRS_core"/>
</dbReference>
<keyword evidence="9 13" id="KW-0694">RNA-binding</keyword>
<dbReference type="Pfam" id="PF00587">
    <property type="entry name" value="tRNA-synt_2b"/>
    <property type="match status" value="1"/>
</dbReference>
<dbReference type="STRING" id="519441.Smon_0392"/>
<evidence type="ECO:0000256" key="11">
    <source>
        <dbReference type="ARBA" id="ARBA00023146"/>
    </source>
</evidence>
<feature type="domain" description="Aminoacyl-transfer RNA synthetases class-II family profile" evidence="14">
    <location>
        <begin position="265"/>
        <end position="530"/>
    </location>
</feature>
<dbReference type="InterPro" id="IPR002320">
    <property type="entry name" value="Thr-tRNA-ligase_IIa"/>
</dbReference>
<dbReference type="GO" id="GO:0005524">
    <property type="term" value="F:ATP binding"/>
    <property type="evidence" value="ECO:0007669"/>
    <property type="project" value="UniProtKB-UniRule"/>
</dbReference>
<evidence type="ECO:0000256" key="3">
    <source>
        <dbReference type="ARBA" id="ARBA00022555"/>
    </source>
</evidence>
<evidence type="ECO:0000259" key="15">
    <source>
        <dbReference type="PROSITE" id="PS51880"/>
    </source>
</evidence>
<comment type="subunit">
    <text evidence="13">Homodimer.</text>
</comment>
<dbReference type="GO" id="GO:0005737">
    <property type="term" value="C:cytoplasm"/>
    <property type="evidence" value="ECO:0007669"/>
    <property type="project" value="UniProtKB-SubCell"/>
</dbReference>
<evidence type="ECO:0000256" key="10">
    <source>
        <dbReference type="ARBA" id="ARBA00022917"/>
    </source>
</evidence>
<keyword evidence="17" id="KW-1185">Reference proteome</keyword>
<dbReference type="CDD" id="cd00771">
    <property type="entry name" value="ThrRS_core"/>
    <property type="match status" value="1"/>
</dbReference>
<dbReference type="InterPro" id="IPR018163">
    <property type="entry name" value="Thr/Ala-tRNA-synth_IIc_edit"/>
</dbReference>
<keyword evidence="10 13" id="KW-0648">Protein biosynthesis</keyword>
<keyword evidence="4 13" id="KW-0436">Ligase</keyword>
<dbReference type="eggNOG" id="COG0441">
    <property type="taxonomic scope" value="Bacteria"/>
</dbReference>
<dbReference type="FunFam" id="3.40.50.800:FF:000001">
    <property type="entry name" value="Threonine--tRNA ligase"/>
    <property type="match status" value="1"/>
</dbReference>
<reference evidence="16 17" key="1">
    <citation type="journal article" date="2009" name="Stand. Genomic Sci.">
        <title>Complete genome sequence of Streptobacillus moniliformis type strain (9901T).</title>
        <authorList>
            <person name="Nolan M."/>
            <person name="Gronow S."/>
            <person name="Lapidus A."/>
            <person name="Ivanova N."/>
            <person name="Copeland A."/>
            <person name="Lucas S."/>
            <person name="Del Rio T.G."/>
            <person name="Chen F."/>
            <person name="Tice H."/>
            <person name="Pitluck S."/>
            <person name="Cheng J.F."/>
            <person name="Sims D."/>
            <person name="Meincke L."/>
            <person name="Bruce D."/>
            <person name="Goodwin L."/>
            <person name="Brettin T."/>
            <person name="Han C."/>
            <person name="Detter J.C."/>
            <person name="Ovchinikova G."/>
            <person name="Pati A."/>
            <person name="Mavromatis K."/>
            <person name="Mikhailova N."/>
            <person name="Chen A."/>
            <person name="Palaniappan K."/>
            <person name="Land M."/>
            <person name="Hauser L."/>
            <person name="Chang Y.J."/>
            <person name="Jeffries C.D."/>
            <person name="Rohde M."/>
            <person name="Sproer C."/>
            <person name="Goker M."/>
            <person name="Bristow J."/>
            <person name="Eisen J.A."/>
            <person name="Markowitz V."/>
            <person name="Hugenholtz P."/>
            <person name="Kyrpides N.C."/>
            <person name="Klenk H.P."/>
            <person name="Chain P."/>
        </authorList>
    </citation>
    <scope>NUCLEOTIDE SEQUENCE [LARGE SCALE GENOMIC DNA]</scope>
    <source>
        <strain evidence="17">ATCC 14647 / DSM 12112 / NCTC 10651 / 9901</strain>
    </source>
</reference>
<keyword evidence="5 13" id="KW-0479">Metal-binding</keyword>
<dbReference type="InterPro" id="IPR036621">
    <property type="entry name" value="Anticodon-bd_dom_sf"/>
</dbReference>
<dbReference type="InterPro" id="IPR004095">
    <property type="entry name" value="TGS"/>
</dbReference>
<dbReference type="PANTHER" id="PTHR11451">
    <property type="entry name" value="THREONINE-TRNA LIGASE"/>
    <property type="match status" value="1"/>
</dbReference>
<protein>
    <recommendedName>
        <fullName evidence="13">Threonine--tRNA ligase</fullName>
        <ecNumber evidence="13">6.1.1.3</ecNumber>
    </recommendedName>
    <alternativeName>
        <fullName evidence="13">Threonyl-tRNA synthetase</fullName>
        <shortName evidence="13">ThrRS</shortName>
    </alternativeName>
</protein>
<dbReference type="GO" id="GO:0006435">
    <property type="term" value="P:threonyl-tRNA aminoacylation"/>
    <property type="evidence" value="ECO:0007669"/>
    <property type="project" value="UniProtKB-UniRule"/>
</dbReference>
<dbReference type="AlphaFoldDB" id="D1AX49"/>
<comment type="catalytic activity">
    <reaction evidence="12 13">
        <text>tRNA(Thr) + L-threonine + ATP = L-threonyl-tRNA(Thr) + AMP + diphosphate + H(+)</text>
        <dbReference type="Rhea" id="RHEA:24624"/>
        <dbReference type="Rhea" id="RHEA-COMP:9670"/>
        <dbReference type="Rhea" id="RHEA-COMP:9704"/>
        <dbReference type="ChEBI" id="CHEBI:15378"/>
        <dbReference type="ChEBI" id="CHEBI:30616"/>
        <dbReference type="ChEBI" id="CHEBI:33019"/>
        <dbReference type="ChEBI" id="CHEBI:57926"/>
        <dbReference type="ChEBI" id="CHEBI:78442"/>
        <dbReference type="ChEBI" id="CHEBI:78534"/>
        <dbReference type="ChEBI" id="CHEBI:456215"/>
        <dbReference type="EC" id="6.1.1.3"/>
    </reaction>
</comment>
<dbReference type="SMART" id="SM00863">
    <property type="entry name" value="tRNA_SAD"/>
    <property type="match status" value="1"/>
</dbReference>
<name>D1AX49_STRM9</name>
<dbReference type="FunFam" id="3.30.54.20:FF:000002">
    <property type="entry name" value="Threonine--tRNA ligase"/>
    <property type="match status" value="1"/>
</dbReference>
<evidence type="ECO:0000256" key="2">
    <source>
        <dbReference type="ARBA" id="ARBA00022490"/>
    </source>
</evidence>
<evidence type="ECO:0000256" key="13">
    <source>
        <dbReference type="HAMAP-Rule" id="MF_00184"/>
    </source>
</evidence>
<evidence type="ECO:0000313" key="16">
    <source>
        <dbReference type="EMBL" id="ACZ00875.1"/>
    </source>
</evidence>
<dbReference type="InterPro" id="IPR012675">
    <property type="entry name" value="Beta-grasp_dom_sf"/>
</dbReference>
<gene>
    <name evidence="13" type="primary">thrS</name>
    <name evidence="16" type="ordered locus">Smon_0392</name>
</gene>
<keyword evidence="11 13" id="KW-0030">Aminoacyl-tRNA synthetase</keyword>
<dbReference type="CDD" id="cd00860">
    <property type="entry name" value="ThrRS_anticodon"/>
    <property type="match status" value="1"/>
</dbReference>
<dbReference type="FunFam" id="3.30.980.10:FF:000005">
    <property type="entry name" value="Threonyl-tRNA synthetase, mitochondrial"/>
    <property type="match status" value="1"/>
</dbReference>
<keyword evidence="2 13" id="KW-0963">Cytoplasm</keyword>
<dbReference type="EMBL" id="CP001779">
    <property type="protein sequence ID" value="ACZ00875.1"/>
    <property type="molecule type" value="Genomic_DNA"/>
</dbReference>
<dbReference type="GO" id="GO:0004829">
    <property type="term" value="F:threonine-tRNA ligase activity"/>
    <property type="evidence" value="ECO:0007669"/>
    <property type="project" value="UniProtKB-UniRule"/>
</dbReference>
<comment type="caution">
    <text evidence="13">Lacks conserved residue(s) required for the propagation of feature annotation.</text>
</comment>
<dbReference type="Proteomes" id="UP000002072">
    <property type="component" value="Chromosome"/>
</dbReference>
<dbReference type="SUPFAM" id="SSF81271">
    <property type="entry name" value="TGS-like"/>
    <property type="match status" value="1"/>
</dbReference>
<proteinExistence type="inferred from homology"/>
<dbReference type="GO" id="GO:0000049">
    <property type="term" value="F:tRNA binding"/>
    <property type="evidence" value="ECO:0007669"/>
    <property type="project" value="UniProtKB-KW"/>
</dbReference>
<dbReference type="Gene3D" id="3.10.20.30">
    <property type="match status" value="1"/>
</dbReference>
<feature type="binding site" evidence="13">
    <location>
        <position position="382"/>
    </location>
    <ligand>
        <name>Zn(2+)</name>
        <dbReference type="ChEBI" id="CHEBI:29105"/>
        <note>catalytic</note>
    </ligand>
</feature>
<feature type="binding site" evidence="13">
    <location>
        <position position="331"/>
    </location>
    <ligand>
        <name>Zn(2+)</name>
        <dbReference type="ChEBI" id="CHEBI:29105"/>
        <note>catalytic</note>
    </ligand>
</feature>
<evidence type="ECO:0000256" key="7">
    <source>
        <dbReference type="ARBA" id="ARBA00022833"/>
    </source>
</evidence>
<dbReference type="SUPFAM" id="SSF55681">
    <property type="entry name" value="Class II aaRS and biotin synthetases"/>
    <property type="match status" value="1"/>
</dbReference>
<keyword evidence="7 13" id="KW-0862">Zinc</keyword>
<dbReference type="NCBIfam" id="TIGR00418">
    <property type="entry name" value="thrS"/>
    <property type="match status" value="1"/>
</dbReference>
<evidence type="ECO:0000256" key="8">
    <source>
        <dbReference type="ARBA" id="ARBA00022840"/>
    </source>
</evidence>
<dbReference type="InterPro" id="IPR002314">
    <property type="entry name" value="aa-tRNA-synt_IIb"/>
</dbReference>
<dbReference type="CDD" id="cd01667">
    <property type="entry name" value="TGS_ThrRS"/>
    <property type="match status" value="1"/>
</dbReference>
<dbReference type="PANTHER" id="PTHR11451:SF44">
    <property type="entry name" value="THREONINE--TRNA LIGASE, CHLOROPLASTIC_MITOCHONDRIAL 2"/>
    <property type="match status" value="1"/>
</dbReference>
<sequence length="633" mass="73243">MLKITLPDGALKEVENMTVIEFAKTISTSLAKKTVGAFFNGTQVDITYNLDKDGTLELITTDSKKGLEILRHSSAHVMAEAVMSLFPNTKVTIGPAIENGFYYDFDTERPFTEEDLVKIEKEMKKIIKLNEKFSREVWSREKARAYFENAGQNYKVEILDSLEEDEFTIYTQGKFVDLCRGTHVPSTGYIKAFKLLNAAGAYWRGDSNNKMLQRIYGTSFYSQDELDAYIKQVEEAEKRDHRKLGKQLNLFFIDEHGPGFPFFMPKGMRLFNRLQQLWRIEHNKQGYDEIRTPIMLDKELWEISGHWFNYRENMYVSEIDEKVYAIKPMNCPGSIIAYKNNLHSYKDLPLKYAEMGHVHRHEFSGALHGLMRVRAFTQDDAHVFCTPDQIKDSIKEIVNLYDKYYKLFGFDFHVELSTKPEKAVGDAKVWEISERALEETLKELNIDYRINAGDGAFYGPKIDFKMKDSIGRIWQTGTIQLDMNLPKRFNMSYIGKDGEKHETVMIHRAMFGSLERFIGILIEHYAGAFPVWLAPTQVKIMTISAEQVEYATKLHKKLIDLGIYSELDIRDEKIGYKIREANGEQKIPVQLVIGKNEVLENTVNVRRFGSTDSVTKNVDEFINELLDEINIKF</sequence>
<dbReference type="Pfam" id="PF03129">
    <property type="entry name" value="HGTP_anticodon"/>
    <property type="match status" value="1"/>
</dbReference>
<feature type="binding site" evidence="13">
    <location>
        <position position="507"/>
    </location>
    <ligand>
        <name>Zn(2+)</name>
        <dbReference type="ChEBI" id="CHEBI:29105"/>
        <note>catalytic</note>
    </ligand>
</feature>
<feature type="domain" description="TGS" evidence="15">
    <location>
        <begin position="1"/>
        <end position="60"/>
    </location>
</feature>
<dbReference type="FunFam" id="3.30.930.10:FF:000002">
    <property type="entry name" value="Threonine--tRNA ligase"/>
    <property type="match status" value="1"/>
</dbReference>
<dbReference type="HOGENOM" id="CLU_008554_0_1_0"/>
<dbReference type="HAMAP" id="MF_00184">
    <property type="entry name" value="Thr_tRNA_synth"/>
    <property type="match status" value="1"/>
</dbReference>
<dbReference type="GeneID" id="29674242"/>
<dbReference type="Pfam" id="PF07973">
    <property type="entry name" value="tRNA_SAD"/>
    <property type="match status" value="1"/>
</dbReference>
<keyword evidence="8 13" id="KW-0067">ATP-binding</keyword>
<dbReference type="PROSITE" id="PS50862">
    <property type="entry name" value="AA_TRNA_LIGASE_II"/>
    <property type="match status" value="1"/>
</dbReference>
<dbReference type="InterPro" id="IPR004154">
    <property type="entry name" value="Anticodon-bd"/>
</dbReference>
<dbReference type="SUPFAM" id="SSF52954">
    <property type="entry name" value="Class II aaRS ABD-related"/>
    <property type="match status" value="1"/>
</dbReference>
<dbReference type="GO" id="GO:0046872">
    <property type="term" value="F:metal ion binding"/>
    <property type="evidence" value="ECO:0007669"/>
    <property type="project" value="UniProtKB-KW"/>
</dbReference>
<comment type="subcellular location">
    <subcellularLocation>
        <location evidence="13">Cytoplasm</location>
    </subcellularLocation>
</comment>
<evidence type="ECO:0000256" key="12">
    <source>
        <dbReference type="ARBA" id="ARBA00049515"/>
    </source>
</evidence>
<comment type="similarity">
    <text evidence="1 13">Belongs to the class-II aminoacyl-tRNA synthetase family.</text>
</comment>
<evidence type="ECO:0000256" key="5">
    <source>
        <dbReference type="ARBA" id="ARBA00022723"/>
    </source>
</evidence>
<dbReference type="Gene3D" id="3.30.980.10">
    <property type="entry name" value="Threonyl-trna Synthetase, Chain A, domain 2"/>
    <property type="match status" value="1"/>
</dbReference>
<keyword evidence="3 13" id="KW-0820">tRNA-binding</keyword>
<dbReference type="Gene3D" id="3.30.54.20">
    <property type="match status" value="1"/>
</dbReference>
<evidence type="ECO:0000256" key="4">
    <source>
        <dbReference type="ARBA" id="ARBA00022598"/>
    </source>
</evidence>
<accession>D1AX49</accession>
<dbReference type="InterPro" id="IPR012947">
    <property type="entry name" value="tRNA_SAD"/>
</dbReference>
<evidence type="ECO:0000256" key="6">
    <source>
        <dbReference type="ARBA" id="ARBA00022741"/>
    </source>
</evidence>
<dbReference type="EC" id="6.1.1.3" evidence="13"/>
<comment type="cofactor">
    <cofactor evidence="13">
        <name>Zn(2+)</name>
        <dbReference type="ChEBI" id="CHEBI:29105"/>
    </cofactor>
    <text evidence="13">Binds 1 zinc ion per subunit.</text>
</comment>
<evidence type="ECO:0000313" key="17">
    <source>
        <dbReference type="Proteomes" id="UP000002072"/>
    </source>
</evidence>
<dbReference type="InterPro" id="IPR045864">
    <property type="entry name" value="aa-tRNA-synth_II/BPL/LPL"/>
</dbReference>
<organism evidence="16 17">
    <name type="scientific">Streptobacillus moniliformis (strain ATCC 14647 / DSM 12112 / NCTC 10651 / 9901)</name>
    <dbReference type="NCBI Taxonomy" id="519441"/>
    <lineage>
        <taxon>Bacteria</taxon>
        <taxon>Fusobacteriati</taxon>
        <taxon>Fusobacteriota</taxon>
        <taxon>Fusobacteriia</taxon>
        <taxon>Fusobacteriales</taxon>
        <taxon>Leptotrichiaceae</taxon>
        <taxon>Streptobacillus</taxon>
    </lineage>
</organism>
<evidence type="ECO:0000259" key="14">
    <source>
        <dbReference type="PROSITE" id="PS50862"/>
    </source>
</evidence>
<dbReference type="Gene3D" id="3.30.930.10">
    <property type="entry name" value="Bira Bifunctional Protein, Domain 2"/>
    <property type="match status" value="1"/>
</dbReference>
<keyword evidence="6 13" id="KW-0547">Nucleotide-binding</keyword>
<dbReference type="InterPro" id="IPR012676">
    <property type="entry name" value="TGS-like"/>
</dbReference>
<dbReference type="OrthoDB" id="9802304at2"/>
<dbReference type="Pfam" id="PF02824">
    <property type="entry name" value="TGS"/>
    <property type="match status" value="1"/>
</dbReference>
<dbReference type="KEGG" id="smf:Smon_0392"/>
<evidence type="ECO:0000256" key="1">
    <source>
        <dbReference type="ARBA" id="ARBA00008226"/>
    </source>
</evidence>
<dbReference type="SUPFAM" id="SSF55186">
    <property type="entry name" value="ThrRS/AlaRS common domain"/>
    <property type="match status" value="1"/>
</dbReference>
<dbReference type="Gene3D" id="3.40.50.800">
    <property type="entry name" value="Anticodon-binding domain"/>
    <property type="match status" value="1"/>
</dbReference>
<dbReference type="PROSITE" id="PS51880">
    <property type="entry name" value="TGS"/>
    <property type="match status" value="1"/>
</dbReference>
<dbReference type="RefSeq" id="WP_012858432.1">
    <property type="nucleotide sequence ID" value="NC_013515.1"/>
</dbReference>